<dbReference type="KEGG" id="vg:55412451"/>
<name>A0A6S4PA24_9CAUD</name>
<dbReference type="RefSeq" id="YP_009777874.1">
    <property type="nucleotide sequence ID" value="NC_047705.1"/>
</dbReference>
<accession>A0A6S4PA24</accession>
<protein>
    <submittedName>
        <fullName evidence="1">Putative acetyltransferase</fullName>
    </submittedName>
</protein>
<organism evidence="1 2">
    <name type="scientific">uncultured phage MedDCM-OCT-S46-C10</name>
    <dbReference type="NCBI Taxonomy" id="2741074"/>
    <lineage>
        <taxon>Viruses</taxon>
        <taxon>Duplodnaviria</taxon>
        <taxon>Heunggongvirae</taxon>
        <taxon>Uroviricota</taxon>
        <taxon>Caudoviricetes</taxon>
        <taxon>Autographivirales</taxon>
        <taxon>Foussvirus</taxon>
        <taxon>Foussvirus S46C10</taxon>
    </lineage>
</organism>
<keyword evidence="1" id="KW-0808">Transferase</keyword>
<keyword evidence="2" id="KW-1185">Reference proteome</keyword>
<sequence>MEKYVRLAKSDDAHELAPKVRQEDLNEIKASHNASPLQALLHPFKELNHKTYSIIGTEQEGVIGMFGVVPSDNKKYGVAWLLSSPELLNHTLQFLRECPKWVQEMGQDYKYLYNYVDVRNEVGNKWLKFLGFNLIDTVNYGYEKKLFNLMIKEIK</sequence>
<reference evidence="1 2" key="1">
    <citation type="journal article" date="2013" name="PLoS Genet.">
        <title>Expanding the Marine Virosphere Using Metagenomics.</title>
        <authorList>
            <person name="Mizuno C.M."/>
            <person name="Rodriguez-Valera F."/>
            <person name="Kimes N.E."/>
            <person name="Ghai R."/>
        </authorList>
    </citation>
    <scope>NUCLEOTIDE SEQUENCE [LARGE SCALE GENOMIC DNA]</scope>
    <source>
        <strain evidence="1">UvMED-CGR-U-MedDCM-OCT-S46-C10</strain>
    </source>
</reference>
<evidence type="ECO:0000313" key="1">
    <source>
        <dbReference type="EMBL" id="BAQ94332.1"/>
    </source>
</evidence>
<dbReference type="GO" id="GO:0016740">
    <property type="term" value="F:transferase activity"/>
    <property type="evidence" value="ECO:0007669"/>
    <property type="project" value="UniProtKB-KW"/>
</dbReference>
<evidence type="ECO:0000313" key="2">
    <source>
        <dbReference type="Proteomes" id="UP000504935"/>
    </source>
</evidence>
<dbReference type="Proteomes" id="UP000504935">
    <property type="component" value="Segment"/>
</dbReference>
<dbReference type="EMBL" id="AP013545">
    <property type="protein sequence ID" value="BAQ94332.1"/>
    <property type="molecule type" value="Genomic_DNA"/>
</dbReference>
<dbReference type="GeneID" id="55412451"/>
<proteinExistence type="predicted"/>